<gene>
    <name evidence="1" type="ORF">HCT48_00420</name>
</gene>
<name>A0A968GDS9_9SPIO</name>
<reference evidence="1" key="1">
    <citation type="submission" date="2020-03" db="EMBL/GenBank/DDBJ databases">
        <title>Spirochaetal bacteria isolated from arthropods constitute a novel genus Entomospira genus novum within the order Spirochaetales.</title>
        <authorList>
            <person name="Grana-Miraglia L."/>
            <person name="Sikutova S."/>
            <person name="Fingerle V."/>
            <person name="Sing A."/>
            <person name="Castillo-Ramirez S."/>
            <person name="Margos G."/>
            <person name="Rudolf I."/>
        </authorList>
    </citation>
    <scope>NUCLEOTIDE SEQUENCE</scope>
    <source>
        <strain evidence="1">BR149</strain>
    </source>
</reference>
<evidence type="ECO:0000313" key="1">
    <source>
        <dbReference type="EMBL" id="NIZ68688.1"/>
    </source>
</evidence>
<proteinExistence type="predicted"/>
<dbReference type="Proteomes" id="UP000778951">
    <property type="component" value="Unassembled WGS sequence"/>
</dbReference>
<dbReference type="EMBL" id="JAATLM010000001">
    <property type="protein sequence ID" value="NIZ68688.1"/>
    <property type="molecule type" value="Genomic_DNA"/>
</dbReference>
<dbReference type="AlphaFoldDB" id="A0A968GDS9"/>
<protein>
    <recommendedName>
        <fullName evidence="3">Outer membrane protein beta-barrel domain-containing protein</fullName>
    </recommendedName>
</protein>
<keyword evidence="2" id="KW-1185">Reference proteome</keyword>
<evidence type="ECO:0008006" key="3">
    <source>
        <dbReference type="Google" id="ProtNLM"/>
    </source>
</evidence>
<comment type="caution">
    <text evidence="1">The sequence shown here is derived from an EMBL/GenBank/DDBJ whole genome shotgun (WGS) entry which is preliminary data.</text>
</comment>
<organism evidence="1 2">
    <name type="scientific">Entomospira culicis</name>
    <dbReference type="NCBI Taxonomy" id="2719989"/>
    <lineage>
        <taxon>Bacteria</taxon>
        <taxon>Pseudomonadati</taxon>
        <taxon>Spirochaetota</taxon>
        <taxon>Spirochaetia</taxon>
        <taxon>Spirochaetales</taxon>
        <taxon>Spirochaetaceae</taxon>
        <taxon>Entomospira</taxon>
    </lineage>
</organism>
<evidence type="ECO:0000313" key="2">
    <source>
        <dbReference type="Proteomes" id="UP000778951"/>
    </source>
</evidence>
<sequence>MSQLHKILLMIPLFIATNVGLVKSAHAFDIGVGARLGYEASLNLHWPGDDLWFGNNGLSLEWQGFLNLSNNFTAGIFADIRLASWFSISPAFNFSTARKMPMDLSVYDYLVEDVVVSMSANTFDLDLVAKFHIGWWYFGTGVGLSMTTAPTFTAISEDGKENFDPEGLIPTKGFTGFSLVLDTGLYIPIVSNNHNVFIGWRTTILLNSISYVTNLFFGDEEQERNSAFAISPVATSITVGYVYRFI</sequence>
<accession>A0A968GDS9</accession>
<dbReference type="RefSeq" id="WP_167694780.1">
    <property type="nucleotide sequence ID" value="NZ_CP118181.1"/>
</dbReference>